<dbReference type="Pfam" id="PF02371">
    <property type="entry name" value="Transposase_20"/>
    <property type="match status" value="1"/>
</dbReference>
<gene>
    <name evidence="3" type="ORF">LABF125_01680</name>
</gene>
<proteinExistence type="predicted"/>
<dbReference type="Proteomes" id="UP001332503">
    <property type="component" value="Unassembled WGS sequence"/>
</dbReference>
<reference evidence="3 4" key="1">
    <citation type="journal article" date="2024" name="Int. J. Syst. Evol. Microbiol.">
        <title>Proposal of Lactobacillus amylovorus subsp. animalis subsp. nov. and an emended description of Lactobacillus amylovorus.</title>
        <authorList>
            <person name="Yamane K."/>
            <person name="Tanizawa Y."/>
            <person name="Kobayashi H."/>
            <person name="Kamizono T."/>
            <person name="Kojima Y."/>
            <person name="Takagi H."/>
            <person name="Tohno M."/>
        </authorList>
    </citation>
    <scope>NUCLEOTIDE SEQUENCE [LARGE SCALE GENOMIC DNA]</scope>
    <source>
        <strain evidence="3 4">BF125</strain>
    </source>
</reference>
<dbReference type="InterPro" id="IPR047650">
    <property type="entry name" value="Transpos_IS110"/>
</dbReference>
<dbReference type="RefSeq" id="WP_338186980.1">
    <property type="nucleotide sequence ID" value="NZ_BTFR01000004.1"/>
</dbReference>
<accession>A0ABQ6NWD9</accession>
<evidence type="ECO:0000313" key="4">
    <source>
        <dbReference type="Proteomes" id="UP001332503"/>
    </source>
</evidence>
<comment type="caution">
    <text evidence="3">The sequence shown here is derived from an EMBL/GenBank/DDBJ whole genome shotgun (WGS) entry which is preliminary data.</text>
</comment>
<dbReference type="InterPro" id="IPR003346">
    <property type="entry name" value="Transposase_20"/>
</dbReference>
<evidence type="ECO:0000259" key="2">
    <source>
        <dbReference type="Pfam" id="PF02371"/>
    </source>
</evidence>
<dbReference type="EMBL" id="BTFR01000004">
    <property type="protein sequence ID" value="GMM15035.1"/>
    <property type="molecule type" value="Genomic_DNA"/>
</dbReference>
<evidence type="ECO:0000313" key="3">
    <source>
        <dbReference type="EMBL" id="GMM15035.1"/>
    </source>
</evidence>
<organism evidence="3 4">
    <name type="scientific">Lactobacillus amylovorus subsp. animalium</name>
    <dbReference type="NCBI Taxonomy" id="3378536"/>
    <lineage>
        <taxon>Bacteria</taxon>
        <taxon>Bacillati</taxon>
        <taxon>Bacillota</taxon>
        <taxon>Bacilli</taxon>
        <taxon>Lactobacillales</taxon>
        <taxon>Lactobacillaceae</taxon>
        <taxon>Lactobacillus</taxon>
    </lineage>
</organism>
<dbReference type="PANTHER" id="PTHR33055:SF13">
    <property type="entry name" value="TRANSPOSASE"/>
    <property type="match status" value="1"/>
</dbReference>
<feature type="domain" description="Transposase IS116/IS110/IS902 C-terminal" evidence="2">
    <location>
        <begin position="270"/>
        <end position="342"/>
    </location>
</feature>
<dbReference type="Pfam" id="PF01548">
    <property type="entry name" value="DEDD_Tnp_IS110"/>
    <property type="match status" value="1"/>
</dbReference>
<dbReference type="NCBIfam" id="NF033542">
    <property type="entry name" value="transpos_IS110"/>
    <property type="match status" value="1"/>
</dbReference>
<evidence type="ECO:0000259" key="1">
    <source>
        <dbReference type="Pfam" id="PF01548"/>
    </source>
</evidence>
<name>A0ABQ6NWD9_LACAM</name>
<keyword evidence="4" id="KW-1185">Reference proteome</keyword>
<sequence>MQVTFGIDVSKSTSTVCELIGESRNELTITNNRPGFIQLLHELTVFSKHPQIIFEATGVYSRRLQSFLEDYGYDYVILNPLKAKKEMDMGLRHNKTDKTDAYHLALIQRLYHHPINQPQPQSQTYKQLNSLSRFYDQLTDDLVMAKNRLHQALQFTFPEIENLFSTAKGEHYWQIVARYPHCDLVRREDKEQLINWLMSLKGIGFKHALRSADKLIELAYQAYPVVSCSSIEVEQMQYYAHRLLSLNDQRKNLIAKMVKLAKSLSNHDLENLQSIPGFAQTTAVRVLAELGDLRRFSNPNKINAFIGIDPGRYQAGEMDSNLSITKHGNAVARKLLYRAIGQIDNAAKTNPCHIADYYESKKLSSQTKGFKKIAIASIHKLIKTIYALIINDQPYDYNVATHNQKDFSRN</sequence>
<dbReference type="PANTHER" id="PTHR33055">
    <property type="entry name" value="TRANSPOSASE FOR INSERTION SEQUENCE ELEMENT IS1111A"/>
    <property type="match status" value="1"/>
</dbReference>
<dbReference type="Gene3D" id="1.10.287.4070">
    <property type="match status" value="1"/>
</dbReference>
<dbReference type="InterPro" id="IPR002525">
    <property type="entry name" value="Transp_IS110-like_N"/>
</dbReference>
<feature type="domain" description="Transposase IS110-like N-terminal" evidence="1">
    <location>
        <begin position="6"/>
        <end position="158"/>
    </location>
</feature>
<protein>
    <submittedName>
        <fullName evidence="3">IS110 family transposase</fullName>
    </submittedName>
</protein>